<dbReference type="REBASE" id="25887">
    <property type="entry name" value="M.BspCCORF6540P"/>
</dbReference>
<reference evidence="8 9" key="2">
    <citation type="journal article" date="2012" name="J. Bacteriol.">
        <title>Genome Sequences of Burkholderia sp. Strains CCGE1002 and H160, Isolated from Legume Nodules in Mexico and Brazil.</title>
        <authorList>
            <person name="Ormeno-Orrillo E."/>
            <person name="Rogel M.A."/>
            <person name="Chueire L.M."/>
            <person name="Tiedje J.M."/>
            <person name="Martinez-Romero E."/>
            <person name="Hungria M."/>
        </authorList>
    </citation>
    <scope>NUCLEOTIDE SEQUENCE [LARGE SCALE GENOMIC DNA]</scope>
    <source>
        <strain evidence="8 9">CCGE1002</strain>
    </source>
</reference>
<name>D5WMD5_PARAM</name>
<dbReference type="Proteomes" id="UP000002190">
    <property type="component" value="Chromosome 3"/>
</dbReference>
<dbReference type="InterPro" id="IPR029063">
    <property type="entry name" value="SAM-dependent_MTases_sf"/>
</dbReference>
<evidence type="ECO:0000256" key="6">
    <source>
        <dbReference type="ARBA" id="ARBA00047942"/>
    </source>
</evidence>
<keyword evidence="3 8" id="KW-0489">Methyltransferase</keyword>
<evidence type="ECO:0000256" key="2">
    <source>
        <dbReference type="ARBA" id="ARBA00011900"/>
    </source>
</evidence>
<dbReference type="EMBL" id="CP002015">
    <property type="protein sequence ID" value="ADG20381.1"/>
    <property type="molecule type" value="Genomic_DNA"/>
</dbReference>
<dbReference type="InterPro" id="IPR002052">
    <property type="entry name" value="DNA_methylase_N6_adenine_CS"/>
</dbReference>
<dbReference type="GO" id="GO:0008170">
    <property type="term" value="F:N-methyltransferase activity"/>
    <property type="evidence" value="ECO:0007669"/>
    <property type="project" value="InterPro"/>
</dbReference>
<dbReference type="Gene3D" id="3.40.50.150">
    <property type="entry name" value="Vaccinia Virus protein VP39"/>
    <property type="match status" value="1"/>
</dbReference>
<keyword evidence="5" id="KW-0949">S-adenosyl-L-methionine</keyword>
<dbReference type="KEGG" id="bge:BC1002_6540"/>
<dbReference type="HOGENOM" id="CLU_024927_0_0_4"/>
<dbReference type="InterPro" id="IPR002295">
    <property type="entry name" value="N4/N6-MTase_EcoPI_Mod-like"/>
</dbReference>
<dbReference type="eggNOG" id="COG1475">
    <property type="taxonomic scope" value="Bacteria"/>
</dbReference>
<dbReference type="PROSITE" id="PS00092">
    <property type="entry name" value="N6_MTASE"/>
    <property type="match status" value="1"/>
</dbReference>
<organism evidence="8 9">
    <name type="scientific">Paraburkholderia atlantica</name>
    <dbReference type="NCBI Taxonomy" id="2654982"/>
    <lineage>
        <taxon>Bacteria</taxon>
        <taxon>Pseudomonadati</taxon>
        <taxon>Pseudomonadota</taxon>
        <taxon>Betaproteobacteria</taxon>
        <taxon>Burkholderiales</taxon>
        <taxon>Burkholderiaceae</taxon>
        <taxon>Paraburkholderia</taxon>
    </lineage>
</organism>
<sequence length="439" mass="48068">MAVFFDYKKGLAVQISSRSIDGLIPYARNARTHSESQIAQIAASIEEFGMVGAIVVRDGVIAKGHGTLAAIRILYGAGKRLYPPPGRSRGAEPFPNGEAPVLDASGWTESQFRAFVIADNQLALLAGWNEELLRLEVTELRDDGFDVDLLGFKPVDLAHLLDHPGVGLTDEDDAPEPPEEPVSVAGDVWICGSHRVMCGDSLRAENVSALMGGYLADLIITDPPYNVAYVGKTDKRMTIQNDAMQAGEFSRFLLTAHQTMFAAAKGGAGIYVFHADTEGLAFRGALLDAGFKLAQCCVWVKQSLVLGRQDYHWQHEPVLYGWKPTGKHRWYADRSQSTVWSFDRPARNDLHPTMKPVAVVEYPIQNSSRDGDLVLDTFGGSGTTLIACEKCGRRARLLELDPVYCDVIVARWQAYTGLSATHETIGTSFEEIAAARRLD</sequence>
<comment type="similarity">
    <text evidence="1">Belongs to the N(4)/N(6)-methyltransferase family.</text>
</comment>
<dbReference type="GO" id="GO:0032259">
    <property type="term" value="P:methylation"/>
    <property type="evidence" value="ECO:0007669"/>
    <property type="project" value="UniProtKB-KW"/>
</dbReference>
<evidence type="ECO:0000256" key="4">
    <source>
        <dbReference type="ARBA" id="ARBA00022679"/>
    </source>
</evidence>
<gene>
    <name evidence="8" type="ordered locus">BC1002_6540</name>
</gene>
<dbReference type="GO" id="GO:0009007">
    <property type="term" value="F:site-specific DNA-methyltransferase (adenine-specific) activity"/>
    <property type="evidence" value="ECO:0007669"/>
    <property type="project" value="UniProtKB-EC"/>
</dbReference>
<evidence type="ECO:0000256" key="5">
    <source>
        <dbReference type="ARBA" id="ARBA00022691"/>
    </source>
</evidence>
<dbReference type="SUPFAM" id="SSF53335">
    <property type="entry name" value="S-adenosyl-L-methionine-dependent methyltransferases"/>
    <property type="match status" value="1"/>
</dbReference>
<dbReference type="CDD" id="cd16403">
    <property type="entry name" value="ParB_N_like_MT"/>
    <property type="match status" value="1"/>
</dbReference>
<dbReference type="PIRSF" id="PIRSF036758">
    <property type="entry name" value="Aden_M_ParB"/>
    <property type="match status" value="1"/>
</dbReference>
<dbReference type="InterPro" id="IPR002941">
    <property type="entry name" value="DNA_methylase_N4/N6"/>
</dbReference>
<dbReference type="eggNOG" id="COG0863">
    <property type="taxonomic scope" value="Bacteria"/>
</dbReference>
<evidence type="ECO:0000259" key="7">
    <source>
        <dbReference type="Pfam" id="PF01555"/>
    </source>
</evidence>
<reference evidence="9" key="1">
    <citation type="submission" date="2010-04" db="EMBL/GenBank/DDBJ databases">
        <title>Complete sequence of chromosome 3 of Burkholderia sp. CCGE1002.</title>
        <authorList>
            <consortium name="US DOE Joint Genome Institute"/>
            <person name="Lucas S."/>
            <person name="Copeland A."/>
            <person name="Lapidus A."/>
            <person name="Cheng J.-F."/>
            <person name="Bruce D."/>
            <person name="Goodwin L."/>
            <person name="Pitluck S."/>
            <person name="Chertkov O."/>
            <person name="Detter J.C."/>
            <person name="Han C."/>
            <person name="Tapia R."/>
            <person name="Land M."/>
            <person name="Hauser L."/>
            <person name="Kyrpides N."/>
            <person name="Ovchinnikova G."/>
            <person name="Martinez-Romero E."/>
            <person name="Hernandez M.A.R."/>
            <person name="Tiedje J.M."/>
            <person name="Woyke T."/>
        </authorList>
    </citation>
    <scope>NUCLEOTIDE SEQUENCE [LARGE SCALE GENOMIC DNA]</scope>
    <source>
        <strain evidence="9">CCGE1002</strain>
    </source>
</reference>
<feature type="domain" description="DNA methylase N-4/N-6" evidence="7">
    <location>
        <begin position="217"/>
        <end position="408"/>
    </location>
</feature>
<evidence type="ECO:0000313" key="9">
    <source>
        <dbReference type="Proteomes" id="UP000002190"/>
    </source>
</evidence>
<dbReference type="STRING" id="640511.BC1002_6540"/>
<dbReference type="AlphaFoldDB" id="D5WMD5"/>
<dbReference type="GO" id="GO:0003677">
    <property type="term" value="F:DNA binding"/>
    <property type="evidence" value="ECO:0007669"/>
    <property type="project" value="InterPro"/>
</dbReference>
<keyword evidence="4" id="KW-0808">Transferase</keyword>
<evidence type="ECO:0000313" key="8">
    <source>
        <dbReference type="EMBL" id="ADG20381.1"/>
    </source>
</evidence>
<evidence type="ECO:0000256" key="1">
    <source>
        <dbReference type="ARBA" id="ARBA00006594"/>
    </source>
</evidence>
<dbReference type="PRINTS" id="PR00506">
    <property type="entry name" value="D21N6MTFRASE"/>
</dbReference>
<accession>D5WMD5</accession>
<evidence type="ECO:0000256" key="3">
    <source>
        <dbReference type="ARBA" id="ARBA00022603"/>
    </source>
</evidence>
<dbReference type="SUPFAM" id="SSF110849">
    <property type="entry name" value="ParB/Sulfiredoxin"/>
    <property type="match status" value="1"/>
</dbReference>
<dbReference type="EC" id="2.1.1.72" evidence="2"/>
<protein>
    <recommendedName>
        <fullName evidence="2">site-specific DNA-methyltransferase (adenine-specific)</fullName>
        <ecNumber evidence="2">2.1.1.72</ecNumber>
    </recommendedName>
</protein>
<comment type="catalytic activity">
    <reaction evidence="6">
        <text>a 2'-deoxyadenosine in DNA + S-adenosyl-L-methionine = an N(6)-methyl-2'-deoxyadenosine in DNA + S-adenosyl-L-homocysteine + H(+)</text>
        <dbReference type="Rhea" id="RHEA:15197"/>
        <dbReference type="Rhea" id="RHEA-COMP:12418"/>
        <dbReference type="Rhea" id="RHEA-COMP:12419"/>
        <dbReference type="ChEBI" id="CHEBI:15378"/>
        <dbReference type="ChEBI" id="CHEBI:57856"/>
        <dbReference type="ChEBI" id="CHEBI:59789"/>
        <dbReference type="ChEBI" id="CHEBI:90615"/>
        <dbReference type="ChEBI" id="CHEBI:90616"/>
        <dbReference type="EC" id="2.1.1.72"/>
    </reaction>
</comment>
<dbReference type="InterPro" id="IPR015840">
    <property type="entry name" value="DNA_MeTrfase_ParB"/>
</dbReference>
<dbReference type="InterPro" id="IPR036086">
    <property type="entry name" value="ParB/Sulfiredoxin_sf"/>
</dbReference>
<proteinExistence type="inferred from homology"/>
<dbReference type="Pfam" id="PF01555">
    <property type="entry name" value="N6_N4_Mtase"/>
    <property type="match status" value="1"/>
</dbReference>